<dbReference type="InterPro" id="IPR025633">
    <property type="entry name" value="DUF4291"/>
</dbReference>
<comment type="caution">
    <text evidence="1">The sequence shown here is derived from an EMBL/GenBank/DDBJ whole genome shotgun (WGS) entry which is preliminary data.</text>
</comment>
<keyword evidence="2" id="KW-1185">Reference proteome</keyword>
<dbReference type="PANTHER" id="PTHR38567:SF1">
    <property type="entry name" value="DUF4291 DOMAIN-CONTAINING PROTEIN"/>
    <property type="match status" value="1"/>
</dbReference>
<dbReference type="EMBL" id="JBHSAX010000003">
    <property type="protein sequence ID" value="MFC3960941.1"/>
    <property type="molecule type" value="Genomic_DNA"/>
</dbReference>
<dbReference type="Pfam" id="PF14124">
    <property type="entry name" value="DUF4291"/>
    <property type="match status" value="1"/>
</dbReference>
<evidence type="ECO:0000313" key="2">
    <source>
        <dbReference type="Proteomes" id="UP001595696"/>
    </source>
</evidence>
<dbReference type="Proteomes" id="UP001595696">
    <property type="component" value="Unassembled WGS sequence"/>
</dbReference>
<reference evidence="2" key="1">
    <citation type="journal article" date="2019" name="Int. J. Syst. Evol. Microbiol.">
        <title>The Global Catalogue of Microorganisms (GCM) 10K type strain sequencing project: providing services to taxonomists for standard genome sequencing and annotation.</title>
        <authorList>
            <consortium name="The Broad Institute Genomics Platform"/>
            <consortium name="The Broad Institute Genome Sequencing Center for Infectious Disease"/>
            <person name="Wu L."/>
            <person name="Ma J."/>
        </authorList>
    </citation>
    <scope>NUCLEOTIDE SEQUENCE [LARGE SCALE GENOMIC DNA]</scope>
    <source>
        <strain evidence="2">CGMCC 4.7330</strain>
    </source>
</reference>
<gene>
    <name evidence="1" type="ORF">ACFO0B_02935</name>
</gene>
<dbReference type="PANTHER" id="PTHR38567">
    <property type="entry name" value="DUF4291 DOMAIN-CONTAINING PROTEIN"/>
    <property type="match status" value="1"/>
</dbReference>
<protein>
    <submittedName>
        <fullName evidence="1">DUF4291 domain-containing protein</fullName>
    </submittedName>
</protein>
<dbReference type="RefSeq" id="WP_378610706.1">
    <property type="nucleotide sequence ID" value="NZ_JBHSAX010000003.1"/>
</dbReference>
<evidence type="ECO:0000313" key="1">
    <source>
        <dbReference type="EMBL" id="MFC3960941.1"/>
    </source>
</evidence>
<sequence>MNHPLREIRADFDTESLIVYQAYNPEIAAAAVRAGRFGAGFKMERMTWIKPSFLWMMYRSGWAGKPGQERVLAIRITREGFEWALRHSALSHFEPGVHASAQEWRDGLVAPVRVQWDPERDLRSAPLPYRSLQVGLAGDAVRRYLDEWIVAVTDITGTVRTIREAPNPAELLPVERSYPVPDDIAVALGMRGAA</sequence>
<proteinExistence type="predicted"/>
<accession>A0ABV8DLW1</accession>
<name>A0ABV8DLW1_9NOCA</name>
<organism evidence="1 2">
    <name type="scientific">Nocardia jiangsuensis</name>
    <dbReference type="NCBI Taxonomy" id="1691563"/>
    <lineage>
        <taxon>Bacteria</taxon>
        <taxon>Bacillati</taxon>
        <taxon>Actinomycetota</taxon>
        <taxon>Actinomycetes</taxon>
        <taxon>Mycobacteriales</taxon>
        <taxon>Nocardiaceae</taxon>
        <taxon>Nocardia</taxon>
    </lineage>
</organism>